<dbReference type="EMBL" id="JAPTYD010000018">
    <property type="protein sequence ID" value="MCZ0962502.1"/>
    <property type="molecule type" value="Genomic_DNA"/>
</dbReference>
<dbReference type="Gene3D" id="3.40.50.300">
    <property type="entry name" value="P-loop containing nucleotide triphosphate hydrolases"/>
    <property type="match status" value="1"/>
</dbReference>
<proteinExistence type="predicted"/>
<keyword evidence="4" id="KW-1185">Reference proteome</keyword>
<protein>
    <submittedName>
        <fullName evidence="3">Uncharacterized protein</fullName>
    </submittedName>
</protein>
<reference evidence="3" key="1">
    <citation type="submission" date="2022-12" db="EMBL/GenBank/DDBJ databases">
        <title>Paracoccus sp. EF6 isolated from a lake water.</title>
        <authorList>
            <person name="Liu H."/>
        </authorList>
    </citation>
    <scope>NUCLEOTIDE SEQUENCE</scope>
    <source>
        <strain evidence="3">EF6</strain>
    </source>
</reference>
<dbReference type="PANTHER" id="PTHR42781:SF4">
    <property type="entry name" value="SPERMIDINE_PUTRESCINE IMPORT ATP-BINDING PROTEIN POTA"/>
    <property type="match status" value="1"/>
</dbReference>
<dbReference type="PANTHER" id="PTHR42781">
    <property type="entry name" value="SPERMIDINE/PUTRESCINE IMPORT ATP-BINDING PROTEIN POTA"/>
    <property type="match status" value="1"/>
</dbReference>
<evidence type="ECO:0000313" key="4">
    <source>
        <dbReference type="Proteomes" id="UP001149822"/>
    </source>
</evidence>
<dbReference type="RefSeq" id="WP_268942531.1">
    <property type="nucleotide sequence ID" value="NZ_JAPTYD010000018.1"/>
</dbReference>
<accession>A0ABT4J7E6</accession>
<evidence type="ECO:0000256" key="1">
    <source>
        <dbReference type="ARBA" id="ARBA00022448"/>
    </source>
</evidence>
<evidence type="ECO:0000256" key="2">
    <source>
        <dbReference type="SAM" id="MobiDB-lite"/>
    </source>
</evidence>
<keyword evidence="1" id="KW-0813">Transport</keyword>
<dbReference type="InterPro" id="IPR027417">
    <property type="entry name" value="P-loop_NTPase"/>
</dbReference>
<feature type="region of interest" description="Disordered" evidence="2">
    <location>
        <begin position="133"/>
        <end position="164"/>
    </location>
</feature>
<organism evidence="3 4">
    <name type="scientific">Paracoccus benzoatiresistens</name>
    <dbReference type="NCBI Taxonomy" id="2997341"/>
    <lineage>
        <taxon>Bacteria</taxon>
        <taxon>Pseudomonadati</taxon>
        <taxon>Pseudomonadota</taxon>
        <taxon>Alphaproteobacteria</taxon>
        <taxon>Rhodobacterales</taxon>
        <taxon>Paracoccaceae</taxon>
        <taxon>Paracoccus</taxon>
    </lineage>
</organism>
<comment type="caution">
    <text evidence="3">The sequence shown here is derived from an EMBL/GenBank/DDBJ whole genome shotgun (WGS) entry which is preliminary data.</text>
</comment>
<evidence type="ECO:0000313" key="3">
    <source>
        <dbReference type="EMBL" id="MCZ0962502.1"/>
    </source>
</evidence>
<dbReference type="Proteomes" id="UP001149822">
    <property type="component" value="Unassembled WGS sequence"/>
</dbReference>
<dbReference type="SUPFAM" id="SSF52540">
    <property type="entry name" value="P-loop containing nucleoside triphosphate hydrolases"/>
    <property type="match status" value="1"/>
</dbReference>
<name>A0ABT4J7E6_9RHOB</name>
<dbReference type="InterPro" id="IPR050093">
    <property type="entry name" value="ABC_SmlMolc_Importer"/>
</dbReference>
<gene>
    <name evidence="3" type="ORF">OU682_12820</name>
</gene>
<feature type="compositionally biased region" description="Basic residues" evidence="2">
    <location>
        <begin position="150"/>
        <end position="164"/>
    </location>
</feature>
<sequence length="164" mass="18215">MKQGGAGSHRSCSGTAIQQLEARLACDLEDLCYPLVNWVRAEDWRVRVSAMPWSSVAWLASSRAGIRNVRIDRNPAGQERRGSPLGALAAKPRGQVQVGLKAIQRRTSKTFFFVTHDEEEMLTMPDRIGVKNKGRIEQDGTPEDLYFRPAHPRVQRHHSAAGAG</sequence>